<evidence type="ECO:0000256" key="5">
    <source>
        <dbReference type="ARBA" id="ARBA00022553"/>
    </source>
</evidence>
<evidence type="ECO:0000259" key="14">
    <source>
        <dbReference type="PROSITE" id="PS50113"/>
    </source>
</evidence>
<name>A0A5K8AGH2_9BACT</name>
<dbReference type="Pfam" id="PF08447">
    <property type="entry name" value="PAS_3"/>
    <property type="match status" value="2"/>
</dbReference>
<dbReference type="NCBIfam" id="TIGR00229">
    <property type="entry name" value="sensory_box"/>
    <property type="match status" value="4"/>
</dbReference>
<gene>
    <name evidence="15" type="ORF">DSCOOX_48380</name>
</gene>
<keyword evidence="10 11" id="KW-0472">Membrane</keyword>
<dbReference type="EMBL" id="AP021879">
    <property type="protein sequence ID" value="BBO91658.1"/>
    <property type="molecule type" value="Genomic_DNA"/>
</dbReference>
<evidence type="ECO:0000313" key="15">
    <source>
        <dbReference type="EMBL" id="BBO91658.1"/>
    </source>
</evidence>
<evidence type="ECO:0000256" key="11">
    <source>
        <dbReference type="SAM" id="Phobius"/>
    </source>
</evidence>
<dbReference type="PRINTS" id="PR00344">
    <property type="entry name" value="BCTRLSENSOR"/>
</dbReference>
<dbReference type="PANTHER" id="PTHR43304">
    <property type="entry name" value="PHYTOCHROME-LIKE PROTEIN CPH1"/>
    <property type="match status" value="1"/>
</dbReference>
<dbReference type="RefSeq" id="WP_162459094.1">
    <property type="nucleotide sequence ID" value="NZ_AP021879.1"/>
</dbReference>
<dbReference type="PROSITE" id="PS50113">
    <property type="entry name" value="PAC"/>
    <property type="match status" value="3"/>
</dbReference>
<evidence type="ECO:0000256" key="7">
    <source>
        <dbReference type="ARBA" id="ARBA00022692"/>
    </source>
</evidence>
<comment type="subcellular location">
    <subcellularLocation>
        <location evidence="2">Cell membrane</location>
        <topology evidence="2">Multi-pass membrane protein</topology>
    </subcellularLocation>
</comment>
<feature type="domain" description="Histidine kinase" evidence="12">
    <location>
        <begin position="1000"/>
        <end position="1246"/>
    </location>
</feature>
<dbReference type="SUPFAM" id="SSF47384">
    <property type="entry name" value="Homodimeric domain of signal transducing histidine kinase"/>
    <property type="match status" value="1"/>
</dbReference>
<dbReference type="Proteomes" id="UP000422108">
    <property type="component" value="Chromosome"/>
</dbReference>
<dbReference type="InterPro" id="IPR035965">
    <property type="entry name" value="PAS-like_dom_sf"/>
</dbReference>
<dbReference type="InterPro" id="IPR001610">
    <property type="entry name" value="PAC"/>
</dbReference>
<feature type="domain" description="PAC" evidence="14">
    <location>
        <begin position="559"/>
        <end position="609"/>
    </location>
</feature>
<dbReference type="SMART" id="SM00091">
    <property type="entry name" value="PAS"/>
    <property type="match status" value="4"/>
</dbReference>
<evidence type="ECO:0000256" key="10">
    <source>
        <dbReference type="ARBA" id="ARBA00023136"/>
    </source>
</evidence>
<feature type="transmembrane region" description="Helical" evidence="11">
    <location>
        <begin position="12"/>
        <end position="34"/>
    </location>
</feature>
<feature type="domain" description="PAS" evidence="13">
    <location>
        <begin position="610"/>
        <end position="682"/>
    </location>
</feature>
<evidence type="ECO:0000259" key="13">
    <source>
        <dbReference type="PROSITE" id="PS50112"/>
    </source>
</evidence>
<keyword evidence="8" id="KW-0418">Kinase</keyword>
<dbReference type="InterPro" id="IPR013655">
    <property type="entry name" value="PAS_fold_3"/>
</dbReference>
<sequence>MKSRVPLKRYLSFHLGAVAVLPVIIIFLMVWFLMMPAIRARTGIQHQAMARAIAGHISAYLEGGERQLTALAEYFRNQALDSGPAAVDLLDAQCGDGGFFEALFVVDAENDVVKAVGLAQARRPNRDDYMGLDFSGREFTRPLGAPNKAVWSETFLSTISSSMAVALSLPLEGGSIIGEIPLGNLAEFISHLPVESEFLTLVIDGQGLVVADSQRRRSGQLSNLSYSAVEGGNTQAVSRAFALDGVKMLGTWVEMEAVGWKVLFAQPAKKAFQPVRDTLALIGLGLAIALGLALFIAWLMAGNLTALFASYTGRAESIANGRYDLQWPAARAREFFNLGHSLQRMAEKIDRREKALIDSEARMMDLVANVPGVVYQFKADPKALESSSLTSVVRERSIKIFGVDTAEESFFNDFVRCLPPDDQPRFIQSVKDALETAAPWYYEGRFIKPTGDKIWFEGRSTARWIDGEIICYGVLTDITQRKEMESSLRLAQFIFDKAPIGIWRMGPAGEVLDVNEQGCASLGYSREELRRMIVFDFAPGFDSENWENGTSALHEVGAKTTEAFHQRRNGEIFPIQVIEKLMRFEGQAYRLAFVQDITERKQMEHALKESEQRLELALSGANEGIWDWRIHEDILFLDSRFYTMAGYQPHGFPEAYEEILKRIHKDDLDRVRSANDRYLAGELEKFEVEFRFLRKDGRYMWIQAKGTIADWDDEGNPARFIGTNADITGRKKAEENLRKSEQLLTNILESMNEGIVVLDKDFKYTIFNRSLAKMTHMPKAEAIGRVFWDVFPFLKGTPVEKNMKRTMAGKSTRNLEVRLQFPSWGTVWFRDSFSPLRDADGGIVGIVGVITDITRQKQDEEELSRLQNYLSNIIDSMPSILVAVDRDGKVTQWNYQTEKTTGLTFEKARCQPLAKVLPRLSGEMARVSASIRERRVISSSKVSRKVGNEIRFEDITIFPLIADGVEGAVIRVDDVTQQVRMEEMMIQSEKMLSVGGLAAGMAHEINNPLAGILQNASVLENRLLGDLPANRRAAEAAGTSLAVIRHYLALRKLPDMIENIRTSGSLAAAIVRNMLSFARKSEKTAALHDLGTLLDQSIDLLKTDYDMKKHYDFKRVEIVRLYDEAVGPVLCEASKIQQVFMNILKNGAEAMAEMVDTPAPPTFVLRLRHDGAWVRVEIEDNGPGMDEKTRRRIFEPFFTTKPVGKGTGLGLSVSYFIITEDHGGEMGVFAADGGGTCFVIRLPKGRGDR</sequence>
<evidence type="ECO:0000256" key="3">
    <source>
        <dbReference type="ARBA" id="ARBA00012438"/>
    </source>
</evidence>
<dbReference type="Pfam" id="PF02743">
    <property type="entry name" value="dCache_1"/>
    <property type="match status" value="1"/>
</dbReference>
<feature type="domain" description="PAS" evidence="13">
    <location>
        <begin position="740"/>
        <end position="785"/>
    </location>
</feature>
<dbReference type="PROSITE" id="PS50112">
    <property type="entry name" value="PAS"/>
    <property type="match status" value="3"/>
</dbReference>
<evidence type="ECO:0000256" key="8">
    <source>
        <dbReference type="ARBA" id="ARBA00022777"/>
    </source>
</evidence>
<evidence type="ECO:0000256" key="1">
    <source>
        <dbReference type="ARBA" id="ARBA00000085"/>
    </source>
</evidence>
<dbReference type="Pfam" id="PF02518">
    <property type="entry name" value="HATPase_c"/>
    <property type="match status" value="1"/>
</dbReference>
<dbReference type="SMART" id="SM00086">
    <property type="entry name" value="PAC"/>
    <property type="match status" value="4"/>
</dbReference>
<feature type="domain" description="PAS" evidence="13">
    <location>
        <begin position="866"/>
        <end position="907"/>
    </location>
</feature>
<dbReference type="SUPFAM" id="SSF55874">
    <property type="entry name" value="ATPase domain of HSP90 chaperone/DNA topoisomerase II/histidine kinase"/>
    <property type="match status" value="1"/>
</dbReference>
<dbReference type="CDD" id="cd00130">
    <property type="entry name" value="PAS"/>
    <property type="match status" value="4"/>
</dbReference>
<dbReference type="SUPFAM" id="SSF55785">
    <property type="entry name" value="PYP-like sensor domain (PAS domain)"/>
    <property type="match status" value="5"/>
</dbReference>
<keyword evidence="5" id="KW-0597">Phosphoprotein</keyword>
<accession>A0A5K8AGH2</accession>
<evidence type="ECO:0000256" key="6">
    <source>
        <dbReference type="ARBA" id="ARBA00022679"/>
    </source>
</evidence>
<protein>
    <recommendedName>
        <fullName evidence="3">histidine kinase</fullName>
        <ecNumber evidence="3">2.7.13.3</ecNumber>
    </recommendedName>
</protein>
<dbReference type="InterPro" id="IPR052162">
    <property type="entry name" value="Sensor_kinase/Photoreceptor"/>
</dbReference>
<dbReference type="EC" id="2.7.13.3" evidence="3"/>
<dbReference type="InterPro" id="IPR004358">
    <property type="entry name" value="Sig_transdc_His_kin-like_C"/>
</dbReference>
<keyword evidence="7 11" id="KW-0812">Transmembrane</keyword>
<evidence type="ECO:0000313" key="16">
    <source>
        <dbReference type="Proteomes" id="UP000422108"/>
    </source>
</evidence>
<dbReference type="GO" id="GO:0005886">
    <property type="term" value="C:plasma membrane"/>
    <property type="evidence" value="ECO:0007669"/>
    <property type="project" value="UniProtKB-SubCell"/>
</dbReference>
<dbReference type="Pfam" id="PF08448">
    <property type="entry name" value="PAS_4"/>
    <property type="match status" value="2"/>
</dbReference>
<dbReference type="InterPro" id="IPR036890">
    <property type="entry name" value="HATPase_C_sf"/>
</dbReference>
<feature type="domain" description="PAC" evidence="14">
    <location>
        <begin position="813"/>
        <end position="865"/>
    </location>
</feature>
<dbReference type="Pfam" id="PF00512">
    <property type="entry name" value="HisKA"/>
    <property type="match status" value="1"/>
</dbReference>
<dbReference type="Gene3D" id="1.10.287.130">
    <property type="match status" value="1"/>
</dbReference>
<feature type="domain" description="PAC" evidence="14">
    <location>
        <begin position="686"/>
        <end position="739"/>
    </location>
</feature>
<dbReference type="InterPro" id="IPR013656">
    <property type="entry name" value="PAS_4"/>
</dbReference>
<dbReference type="InterPro" id="IPR033479">
    <property type="entry name" value="dCache_1"/>
</dbReference>
<dbReference type="InterPro" id="IPR003661">
    <property type="entry name" value="HisK_dim/P_dom"/>
</dbReference>
<keyword evidence="4" id="KW-1003">Cell membrane</keyword>
<dbReference type="InterPro" id="IPR003594">
    <property type="entry name" value="HATPase_dom"/>
</dbReference>
<dbReference type="Gene3D" id="3.30.450.20">
    <property type="entry name" value="PAS domain"/>
    <property type="match status" value="6"/>
</dbReference>
<dbReference type="Gene3D" id="3.30.565.10">
    <property type="entry name" value="Histidine kinase-like ATPase, C-terminal domain"/>
    <property type="match status" value="1"/>
</dbReference>
<proteinExistence type="predicted"/>
<dbReference type="InterPro" id="IPR000700">
    <property type="entry name" value="PAS-assoc_C"/>
</dbReference>
<comment type="catalytic activity">
    <reaction evidence="1">
        <text>ATP + protein L-histidine = ADP + protein N-phospho-L-histidine.</text>
        <dbReference type="EC" id="2.7.13.3"/>
    </reaction>
</comment>
<dbReference type="Gene3D" id="6.10.340.10">
    <property type="match status" value="1"/>
</dbReference>
<evidence type="ECO:0000256" key="4">
    <source>
        <dbReference type="ARBA" id="ARBA00022475"/>
    </source>
</evidence>
<dbReference type="Pfam" id="PF13426">
    <property type="entry name" value="PAS_9"/>
    <property type="match status" value="1"/>
</dbReference>
<dbReference type="SMART" id="SM00388">
    <property type="entry name" value="HisKA"/>
    <property type="match status" value="1"/>
</dbReference>
<dbReference type="GO" id="GO:0000155">
    <property type="term" value="F:phosphorelay sensor kinase activity"/>
    <property type="evidence" value="ECO:0007669"/>
    <property type="project" value="InterPro"/>
</dbReference>
<keyword evidence="9 11" id="KW-1133">Transmembrane helix</keyword>
<organism evidence="15 16">
    <name type="scientific">Desulfosarcina ovata subsp. ovata</name>
    <dbReference type="NCBI Taxonomy" id="2752305"/>
    <lineage>
        <taxon>Bacteria</taxon>
        <taxon>Pseudomonadati</taxon>
        <taxon>Thermodesulfobacteriota</taxon>
        <taxon>Desulfobacteria</taxon>
        <taxon>Desulfobacterales</taxon>
        <taxon>Desulfosarcinaceae</taxon>
        <taxon>Desulfosarcina</taxon>
    </lineage>
</organism>
<feature type="transmembrane region" description="Helical" evidence="11">
    <location>
        <begin position="279"/>
        <end position="301"/>
    </location>
</feature>
<dbReference type="InterPro" id="IPR000014">
    <property type="entry name" value="PAS"/>
</dbReference>
<dbReference type="InterPro" id="IPR036097">
    <property type="entry name" value="HisK_dim/P_sf"/>
</dbReference>
<dbReference type="InterPro" id="IPR005467">
    <property type="entry name" value="His_kinase_dom"/>
</dbReference>
<dbReference type="PROSITE" id="PS50109">
    <property type="entry name" value="HIS_KIN"/>
    <property type="match status" value="1"/>
</dbReference>
<evidence type="ECO:0000259" key="12">
    <source>
        <dbReference type="PROSITE" id="PS50109"/>
    </source>
</evidence>
<dbReference type="AlphaFoldDB" id="A0A5K8AGH2"/>
<evidence type="ECO:0000256" key="9">
    <source>
        <dbReference type="ARBA" id="ARBA00022989"/>
    </source>
</evidence>
<dbReference type="CDD" id="cd00082">
    <property type="entry name" value="HisKA"/>
    <property type="match status" value="1"/>
</dbReference>
<dbReference type="PANTHER" id="PTHR43304:SF1">
    <property type="entry name" value="PAC DOMAIN-CONTAINING PROTEIN"/>
    <property type="match status" value="1"/>
</dbReference>
<dbReference type="SMART" id="SM00387">
    <property type="entry name" value="HATPase_c"/>
    <property type="match status" value="1"/>
</dbReference>
<keyword evidence="6" id="KW-0808">Transferase</keyword>
<keyword evidence="16" id="KW-1185">Reference proteome</keyword>
<evidence type="ECO:0000256" key="2">
    <source>
        <dbReference type="ARBA" id="ARBA00004651"/>
    </source>
</evidence>
<reference evidence="15 16" key="1">
    <citation type="submission" date="2019-11" db="EMBL/GenBank/DDBJ databases">
        <title>Comparative genomics of hydrocarbon-degrading Desulfosarcina strains.</title>
        <authorList>
            <person name="Watanabe M."/>
            <person name="Kojima H."/>
            <person name="Fukui M."/>
        </authorList>
    </citation>
    <scope>NUCLEOTIDE SEQUENCE [LARGE SCALE GENOMIC DNA]</scope>
    <source>
        <strain evidence="16">oXyS1</strain>
    </source>
</reference>